<dbReference type="AlphaFoldDB" id="A0A2W2ILV1"/>
<keyword evidence="4" id="KW-1185">Reference proteome</keyword>
<keyword evidence="1" id="KW-1133">Transmembrane helix</keyword>
<feature type="transmembrane region" description="Helical" evidence="1">
    <location>
        <begin position="414"/>
        <end position="433"/>
    </location>
</feature>
<feature type="transmembrane region" description="Helical" evidence="1">
    <location>
        <begin position="686"/>
        <end position="707"/>
    </location>
</feature>
<keyword evidence="1" id="KW-0472">Membrane</keyword>
<feature type="transmembrane region" description="Helical" evidence="1">
    <location>
        <begin position="440"/>
        <end position="460"/>
    </location>
</feature>
<feature type="transmembrane region" description="Helical" evidence="1">
    <location>
        <begin position="622"/>
        <end position="642"/>
    </location>
</feature>
<reference evidence="3 4" key="1">
    <citation type="submission" date="2018-01" db="EMBL/GenBank/DDBJ databases">
        <title>Draft genome sequence of Sphaerisporangium sp. 7K107.</title>
        <authorList>
            <person name="Sahin N."/>
            <person name="Saygin H."/>
            <person name="Ay H."/>
        </authorList>
    </citation>
    <scope>NUCLEOTIDE SEQUENCE [LARGE SCALE GENOMIC DNA]</scope>
    <source>
        <strain evidence="3 4">7K107</strain>
    </source>
</reference>
<organism evidence="3 4">
    <name type="scientific">Spongiactinospora gelatinilytica</name>
    <dbReference type="NCBI Taxonomy" id="2666298"/>
    <lineage>
        <taxon>Bacteria</taxon>
        <taxon>Bacillati</taxon>
        <taxon>Actinomycetota</taxon>
        <taxon>Actinomycetes</taxon>
        <taxon>Streptosporangiales</taxon>
        <taxon>Streptosporangiaceae</taxon>
        <taxon>Spongiactinospora</taxon>
    </lineage>
</organism>
<evidence type="ECO:0000256" key="2">
    <source>
        <dbReference type="SAM" id="SignalP"/>
    </source>
</evidence>
<evidence type="ECO:0000256" key="1">
    <source>
        <dbReference type="SAM" id="Phobius"/>
    </source>
</evidence>
<comment type="caution">
    <text evidence="3">The sequence shown here is derived from an EMBL/GenBank/DDBJ whole genome shotgun (WGS) entry which is preliminary data.</text>
</comment>
<dbReference type="SUPFAM" id="SSF53649">
    <property type="entry name" value="Alkaline phosphatase-like"/>
    <property type="match status" value="1"/>
</dbReference>
<dbReference type="InterPro" id="IPR017850">
    <property type="entry name" value="Alkaline_phosphatase_core_sf"/>
</dbReference>
<feature type="transmembrane region" description="Helical" evidence="1">
    <location>
        <begin position="480"/>
        <end position="502"/>
    </location>
</feature>
<keyword evidence="1" id="KW-0812">Transmembrane</keyword>
<feature type="transmembrane region" description="Helical" evidence="1">
    <location>
        <begin position="514"/>
        <end position="533"/>
    </location>
</feature>
<dbReference type="EMBL" id="POUA01000051">
    <property type="protein sequence ID" value="PZG50994.1"/>
    <property type="molecule type" value="Genomic_DNA"/>
</dbReference>
<feature type="signal peptide" evidence="2">
    <location>
        <begin position="1"/>
        <end position="31"/>
    </location>
</feature>
<dbReference type="Proteomes" id="UP000248544">
    <property type="component" value="Unassembled WGS sequence"/>
</dbReference>
<feature type="transmembrane region" description="Helical" evidence="1">
    <location>
        <begin position="386"/>
        <end position="408"/>
    </location>
</feature>
<proteinExistence type="predicted"/>
<accession>A0A2W2ILV1</accession>
<feature type="transmembrane region" description="Helical" evidence="1">
    <location>
        <begin position="563"/>
        <end position="583"/>
    </location>
</feature>
<name>A0A2W2ILV1_9ACTN</name>
<feature type="chain" id="PRO_5016120074" evidence="2">
    <location>
        <begin position="32"/>
        <end position="730"/>
    </location>
</feature>
<keyword evidence="2" id="KW-0732">Signal</keyword>
<sequence length="730" mass="73000">MLCGKGEVLVRRTLLALLASLVLGTAAPAWAATGTEATDAGVTGAQSAAGGAQGVVALLGVPGLRWSDLSARETPNLWKVAAESALGSLSIRTVGPVTCPYDGWLTVSAGIRSAVGYRCGLPPVPERRGAGAVIPDYGYLHAVARQRHAGALGEALRAAGRCTAAIGPGGALALADRSGAVDVYLPSADGLTAASLGGCPVVAADIDDIARPYMAGGYIPREAEPVAPEARAAAVRAADAKAGAVLAALPPGATVLVAGLSDHGSVPHLRAAMLRAPGAAGHTLGTTSTRLDDVTIIPDITATLLHAAGVAAPPNVVGTPWAPGQDDTGPVQQAAGAFEDDDAAGQTIRNMLTGFFFGLAVLQVAFYLAAFVLMRRRKALGRVRTAAVALSSVPVASLLVNLVPWSAASSPLPAHVGVIVAIAALIAAVALAGPWRRSPLGPLAVVAGITGCALAADLLTGTTLQLNSVMGYTAVVGSRYYGLGNIPFALLATGVLLTSTVVAHRLLERGRRTAAVATVAVLGGIAMILGGWPGIGSDFGGVIAFIPGIAVTALMIAGRRVSLVKLAVFCVIGGVVVMAIAFLDYLRPPASQTHLGRFVGQVLTGEAIEVILRKLAAMIGTMANPILMPILIAAAVFLVYAVRHPGQASAGVVPAAFEHSPALRAGLVGTLVSGVVGMLVNDSGAAVLSMALALAVPLVIAAGVAALPSGGREAPGPLLPAAPPVTPKPA</sequence>
<evidence type="ECO:0000313" key="3">
    <source>
        <dbReference type="EMBL" id="PZG50994.1"/>
    </source>
</evidence>
<protein>
    <submittedName>
        <fullName evidence="3">Uncharacterized protein</fullName>
    </submittedName>
</protein>
<feature type="transmembrane region" description="Helical" evidence="1">
    <location>
        <begin position="355"/>
        <end position="374"/>
    </location>
</feature>
<feature type="transmembrane region" description="Helical" evidence="1">
    <location>
        <begin position="539"/>
        <end position="556"/>
    </location>
</feature>
<evidence type="ECO:0000313" key="4">
    <source>
        <dbReference type="Proteomes" id="UP000248544"/>
    </source>
</evidence>
<gene>
    <name evidence="3" type="ORF">C1I98_09485</name>
</gene>